<gene>
    <name evidence="2" type="ORF">KOI35_03430</name>
</gene>
<evidence type="ECO:0008006" key="4">
    <source>
        <dbReference type="Google" id="ProtNLM"/>
    </source>
</evidence>
<organism evidence="2 3">
    <name type="scientific">Paractinoplanes bogorensis</name>
    <dbReference type="NCBI Taxonomy" id="1610840"/>
    <lineage>
        <taxon>Bacteria</taxon>
        <taxon>Bacillati</taxon>
        <taxon>Actinomycetota</taxon>
        <taxon>Actinomycetes</taxon>
        <taxon>Micromonosporales</taxon>
        <taxon>Micromonosporaceae</taxon>
        <taxon>Paractinoplanes</taxon>
    </lineage>
</organism>
<feature type="signal peptide" evidence="1">
    <location>
        <begin position="1"/>
        <end position="25"/>
    </location>
</feature>
<dbReference type="Proteomes" id="UP001519654">
    <property type="component" value="Unassembled WGS sequence"/>
</dbReference>
<evidence type="ECO:0000313" key="2">
    <source>
        <dbReference type="EMBL" id="MBU2662548.1"/>
    </source>
</evidence>
<dbReference type="RefSeq" id="WP_215784487.1">
    <property type="nucleotide sequence ID" value="NZ_JAHKKG010000001.1"/>
</dbReference>
<sequence length="443" mass="47550">MRTARLITAVLAMLAVFAFPAAARAAAGPEIQYATSEFEGNTGVLLVGIRSEAGVSKVSADVKNSAGEVIASTSSFWHSSGEGEFTVWATQEPFILPQFGDYPVDVSVTDNDGVTTTSQNAGTLSYWVVTFIDSVTVKPATATYEKRSVTVTGVLKARMPGTGEIRRVAGAGIELLNTEWQSATTGTDGRFTAELPISESGRRVFVNFPYSNDFPYYLSSSYTAPDVLIKPRATRVTSTVTAKRIKAGESITVSGTASWKTPEGWAPVSTGRVNVSACNELDNCNSYDVVPVAADGSYTLTVTPYSSMTLRSYYIAPDRPDGYPDPFVATSQHDVPIAVLQASTIPRFTAARETSGAVHLHGSVEFPGERGTPGTIPVEFQFSETGSGNWLTIGDDQQSYWDGEGGYEFEGRLTEARSGWWRARYPGDPAGFQASTSKKIYVP</sequence>
<evidence type="ECO:0000313" key="3">
    <source>
        <dbReference type="Proteomes" id="UP001519654"/>
    </source>
</evidence>
<protein>
    <recommendedName>
        <fullName evidence="4">Carboxypeptidase regulatory-like domain-containing protein</fullName>
    </recommendedName>
</protein>
<feature type="chain" id="PRO_5046386346" description="Carboxypeptidase regulatory-like domain-containing protein" evidence="1">
    <location>
        <begin position="26"/>
        <end position="443"/>
    </location>
</feature>
<proteinExistence type="predicted"/>
<evidence type="ECO:0000256" key="1">
    <source>
        <dbReference type="SAM" id="SignalP"/>
    </source>
</evidence>
<keyword evidence="3" id="KW-1185">Reference proteome</keyword>
<dbReference type="EMBL" id="JAHKKG010000001">
    <property type="protein sequence ID" value="MBU2662548.1"/>
    <property type="molecule type" value="Genomic_DNA"/>
</dbReference>
<comment type="caution">
    <text evidence="2">The sequence shown here is derived from an EMBL/GenBank/DDBJ whole genome shotgun (WGS) entry which is preliminary data.</text>
</comment>
<name>A0ABS5YGD2_9ACTN</name>
<reference evidence="2 3" key="1">
    <citation type="submission" date="2021-06" db="EMBL/GenBank/DDBJ databases">
        <title>Actinoplanes lichenicola sp. nov., and Actinoplanes ovalisporus sp. nov., isolated from lichen in Thailand.</title>
        <authorList>
            <person name="Saeng-In P."/>
            <person name="Kanchanasin P."/>
            <person name="Yuki M."/>
            <person name="Kudo T."/>
            <person name="Ohkuma M."/>
            <person name="Phongsopitanun W."/>
            <person name="Tanasupawat S."/>
        </authorList>
    </citation>
    <scope>NUCLEOTIDE SEQUENCE [LARGE SCALE GENOMIC DNA]</scope>
    <source>
        <strain evidence="2 3">NBRC 110975</strain>
    </source>
</reference>
<accession>A0ABS5YGD2</accession>
<keyword evidence="1" id="KW-0732">Signal</keyword>